<protein>
    <submittedName>
        <fullName evidence="1">Uncharacterized protein</fullName>
    </submittedName>
</protein>
<dbReference type="Proteomes" id="UP000244906">
    <property type="component" value="Unassembled WGS sequence"/>
</dbReference>
<keyword evidence="2" id="KW-1185">Reference proteome</keyword>
<sequence>MYRKADGQHQKTNDMDLSPYYGWDGSNTTPSLYTDGAWEQHFSIDPLMLHYSSEVYYLNQGRVFRTSLASGNNEQVTIETQACSLSGESPGHYVVYQKSGVDQKCNTDDDPIFAITSDMNASSIALPTNLQGEYLGQNFNSVIFVDSNKNGTDRLIEQVLTANNEDFLGLRLDENWQPDASQTRTIKVDVLDNAEKLLSSLYFDDPNDSWDMDYLDPLATTAEFALLQGRNEGAILVSKEQLRQGVFPQPLKVEASMSLSEDSPVLVINNHFLAAELQRNADSTVTALQLHSIAMDGQLQTARLHIISTSSFLDEYSITVAKYETKLFVFYQKNDQQTAVARIDINSLTAGFEDLGNFEGIIGNYHLDKNHSRYVYIDQRVDNNNQQLTRLDLTNMTHSVIAAGNRVNNVYLDDLIKNKAYRNEPLLFTVEHELSNTLLQISAEDGGVLELGNYPVGYYPVGGQRTVDPSGFYLIGMREKTAGSNYGGYSKAETDLWSFSINQENSLQALKQATEENIRYYPLTIWLDSDEVSLN</sequence>
<organism evidence="1 2">
    <name type="scientific">Pelagibaculum spongiae</name>
    <dbReference type="NCBI Taxonomy" id="2080658"/>
    <lineage>
        <taxon>Bacteria</taxon>
        <taxon>Pseudomonadati</taxon>
        <taxon>Pseudomonadota</taxon>
        <taxon>Gammaproteobacteria</taxon>
        <taxon>Oceanospirillales</taxon>
        <taxon>Pelagibaculum</taxon>
    </lineage>
</organism>
<evidence type="ECO:0000313" key="1">
    <source>
        <dbReference type="EMBL" id="PVZ65439.1"/>
    </source>
</evidence>
<dbReference type="AlphaFoldDB" id="A0A2V1GWN3"/>
<accession>A0A2V1GWN3</accession>
<evidence type="ECO:0000313" key="2">
    <source>
        <dbReference type="Proteomes" id="UP000244906"/>
    </source>
</evidence>
<gene>
    <name evidence="1" type="ORF">DC094_18330</name>
</gene>
<name>A0A2V1GWN3_9GAMM</name>
<comment type="caution">
    <text evidence="1">The sequence shown here is derived from an EMBL/GenBank/DDBJ whole genome shotgun (WGS) entry which is preliminary data.</text>
</comment>
<dbReference type="EMBL" id="QDDL01000010">
    <property type="protein sequence ID" value="PVZ65439.1"/>
    <property type="molecule type" value="Genomic_DNA"/>
</dbReference>
<reference evidence="1 2" key="1">
    <citation type="submission" date="2018-04" db="EMBL/GenBank/DDBJ databases">
        <title>Thalassorhabdus spongiae gen. nov., sp. nov., isolated from a marine sponge in South-West Iceland.</title>
        <authorList>
            <person name="Knobloch S."/>
            <person name="Daussin A."/>
            <person name="Johannsson R."/>
            <person name="Marteinsson V.T."/>
        </authorList>
    </citation>
    <scope>NUCLEOTIDE SEQUENCE [LARGE SCALE GENOMIC DNA]</scope>
    <source>
        <strain evidence="1 2">Hp12</strain>
    </source>
</reference>
<proteinExistence type="predicted"/>